<comment type="catalytic activity">
    <reaction evidence="5">
        <text>(sulfur carrier)-H + L-cysteine = (sulfur carrier)-SH + L-alanine</text>
        <dbReference type="Rhea" id="RHEA:43892"/>
        <dbReference type="Rhea" id="RHEA-COMP:14737"/>
        <dbReference type="Rhea" id="RHEA-COMP:14739"/>
        <dbReference type="ChEBI" id="CHEBI:29917"/>
        <dbReference type="ChEBI" id="CHEBI:35235"/>
        <dbReference type="ChEBI" id="CHEBI:57972"/>
        <dbReference type="ChEBI" id="CHEBI:64428"/>
        <dbReference type="EC" id="2.8.1.7"/>
    </reaction>
</comment>
<dbReference type="Gene3D" id="3.90.1150.10">
    <property type="entry name" value="Aspartate Aminotransferase, domain 1"/>
    <property type="match status" value="1"/>
</dbReference>
<dbReference type="InterPro" id="IPR010969">
    <property type="entry name" value="Cys_dSase-rel_unknwn_funct"/>
</dbReference>
<dbReference type="AlphaFoldDB" id="A0A1T5LJ67"/>
<keyword evidence="8" id="KW-1185">Reference proteome</keyword>
<evidence type="ECO:0000256" key="2">
    <source>
        <dbReference type="ARBA" id="ARBA00010447"/>
    </source>
</evidence>
<proteinExistence type="inferred from homology"/>
<dbReference type="EC" id="2.8.1.7" evidence="3"/>
<evidence type="ECO:0000259" key="6">
    <source>
        <dbReference type="Pfam" id="PF00266"/>
    </source>
</evidence>
<evidence type="ECO:0000256" key="3">
    <source>
        <dbReference type="ARBA" id="ARBA00012239"/>
    </source>
</evidence>
<comment type="cofactor">
    <cofactor evidence="1">
        <name>pyridoxal 5'-phosphate</name>
        <dbReference type="ChEBI" id="CHEBI:597326"/>
    </cofactor>
</comment>
<feature type="domain" description="Aminotransferase class V" evidence="6">
    <location>
        <begin position="4"/>
        <end position="371"/>
    </location>
</feature>
<dbReference type="InterPro" id="IPR015422">
    <property type="entry name" value="PyrdxlP-dep_Trfase_small"/>
</dbReference>
<evidence type="ECO:0000313" key="8">
    <source>
        <dbReference type="Proteomes" id="UP000190285"/>
    </source>
</evidence>
<name>A0A1T5LJ67_9FIRM</name>
<dbReference type="InterPro" id="IPR000192">
    <property type="entry name" value="Aminotrans_V_dom"/>
</dbReference>
<protein>
    <recommendedName>
        <fullName evidence="3">cysteine desulfurase</fullName>
        <ecNumber evidence="3">2.8.1.7</ecNumber>
    </recommendedName>
</protein>
<dbReference type="NCBIfam" id="TIGR01977">
    <property type="entry name" value="am_tr_V_EF2568"/>
    <property type="match status" value="1"/>
</dbReference>
<sequence>MPRVYLDNGATSFPKAPGVSESIGDYLTNIGCNINRGAYDSSFMAENIVYETRELLCELFNYNKPENVVFTKNITESLNVLIKGLCKKGDHVIVSSMEHNAVMRPINYLKNFGIEYTKVNCNEKGELDPRNIIEYIKENTKAVIMTHASNVCGTILRLEEVGSICSEKGIVFIVDTAQTAGFCKIDYEILKADAIAFTGHKGLLGPQGIGGFIINDKLAREIDTFIEGGTGSLSEHELQPEYMPDKFEAGTMNIPGIFGLNAALKYILEKGIDFIREKELYLLENFLNEIYDIQDIEIIGKKTLEERTALISLDFPSKDNAEISYRLYKEFGIMTRCGMHCAPSAHKTLKTFPRGTVRFSFSHFNSIEEINYTLNSIKKCME</sequence>
<reference evidence="7 8" key="1">
    <citation type="submission" date="2017-02" db="EMBL/GenBank/DDBJ databases">
        <authorList>
            <person name="Peterson S.W."/>
        </authorList>
    </citation>
    <scope>NUCLEOTIDE SEQUENCE [LARGE SCALE GENOMIC DNA]</scope>
    <source>
        <strain evidence="7 8">M1</strain>
    </source>
</reference>
<dbReference type="InterPro" id="IPR016454">
    <property type="entry name" value="Cysteine_dSase"/>
</dbReference>
<evidence type="ECO:0000256" key="1">
    <source>
        <dbReference type="ARBA" id="ARBA00001933"/>
    </source>
</evidence>
<dbReference type="PANTHER" id="PTHR43586:SF4">
    <property type="entry name" value="ISOPENICILLIN N EPIMERASE"/>
    <property type="match status" value="1"/>
</dbReference>
<dbReference type="OrthoDB" id="9804366at2"/>
<gene>
    <name evidence="7" type="ORF">SAMN02194393_02933</name>
</gene>
<dbReference type="RefSeq" id="WP_079492593.1">
    <property type="nucleotide sequence ID" value="NZ_FUZT01000007.1"/>
</dbReference>
<dbReference type="STRING" id="36842.SAMN02194393_02933"/>
<dbReference type="Proteomes" id="UP000190285">
    <property type="component" value="Unassembled WGS sequence"/>
</dbReference>
<evidence type="ECO:0000256" key="4">
    <source>
        <dbReference type="ARBA" id="ARBA00022898"/>
    </source>
</evidence>
<dbReference type="Gene3D" id="3.40.640.10">
    <property type="entry name" value="Type I PLP-dependent aspartate aminotransferase-like (Major domain)"/>
    <property type="match status" value="1"/>
</dbReference>
<evidence type="ECO:0000313" key="7">
    <source>
        <dbReference type="EMBL" id="SKC76010.1"/>
    </source>
</evidence>
<dbReference type="Pfam" id="PF00266">
    <property type="entry name" value="Aminotran_5"/>
    <property type="match status" value="1"/>
</dbReference>
<dbReference type="InterPro" id="IPR015424">
    <property type="entry name" value="PyrdxlP-dep_Trfase"/>
</dbReference>
<dbReference type="EMBL" id="FUZT01000007">
    <property type="protein sequence ID" value="SKC76010.1"/>
    <property type="molecule type" value="Genomic_DNA"/>
</dbReference>
<keyword evidence="4" id="KW-0663">Pyridoxal phosphate</keyword>
<dbReference type="InterPro" id="IPR015421">
    <property type="entry name" value="PyrdxlP-dep_Trfase_major"/>
</dbReference>
<dbReference type="PANTHER" id="PTHR43586">
    <property type="entry name" value="CYSTEINE DESULFURASE"/>
    <property type="match status" value="1"/>
</dbReference>
<dbReference type="GO" id="GO:0031071">
    <property type="term" value="F:cysteine desulfurase activity"/>
    <property type="evidence" value="ECO:0007669"/>
    <property type="project" value="UniProtKB-EC"/>
</dbReference>
<comment type="similarity">
    <text evidence="2">Belongs to the class-V pyridoxal-phosphate-dependent aminotransferase family. Csd subfamily.</text>
</comment>
<accession>A0A1T5LJ67</accession>
<dbReference type="SUPFAM" id="SSF53383">
    <property type="entry name" value="PLP-dependent transferases"/>
    <property type="match status" value="1"/>
</dbReference>
<organism evidence="7 8">
    <name type="scientific">Maledivibacter halophilus</name>
    <dbReference type="NCBI Taxonomy" id="36842"/>
    <lineage>
        <taxon>Bacteria</taxon>
        <taxon>Bacillati</taxon>
        <taxon>Bacillota</taxon>
        <taxon>Clostridia</taxon>
        <taxon>Peptostreptococcales</taxon>
        <taxon>Caminicellaceae</taxon>
        <taxon>Maledivibacter</taxon>
    </lineage>
</organism>
<evidence type="ECO:0000256" key="5">
    <source>
        <dbReference type="ARBA" id="ARBA00050776"/>
    </source>
</evidence>
<dbReference type="PIRSF" id="PIRSF005572">
    <property type="entry name" value="NifS"/>
    <property type="match status" value="1"/>
</dbReference>